<feature type="compositionally biased region" description="Pro residues" evidence="1">
    <location>
        <begin position="46"/>
        <end position="56"/>
    </location>
</feature>
<dbReference type="Proteomes" id="UP001240447">
    <property type="component" value="Unassembled WGS sequence"/>
</dbReference>
<feature type="compositionally biased region" description="Polar residues" evidence="1">
    <location>
        <begin position="59"/>
        <end position="70"/>
    </location>
</feature>
<reference evidence="2 3" key="1">
    <citation type="submission" date="2023-07" db="EMBL/GenBank/DDBJ databases">
        <title>Sequencing the genomes of 1000 actinobacteria strains.</title>
        <authorList>
            <person name="Klenk H.-P."/>
        </authorList>
    </citation>
    <scope>NUCLEOTIDE SEQUENCE [LARGE SCALE GENOMIC DNA]</scope>
    <source>
        <strain evidence="2 3">GD13</strain>
    </source>
</reference>
<evidence type="ECO:0000313" key="3">
    <source>
        <dbReference type="Proteomes" id="UP001240447"/>
    </source>
</evidence>
<accession>A0ABT9NQL0</accession>
<comment type="caution">
    <text evidence="2">The sequence shown here is derived from an EMBL/GenBank/DDBJ whole genome shotgun (WGS) entry which is preliminary data.</text>
</comment>
<keyword evidence="3" id="KW-1185">Reference proteome</keyword>
<feature type="compositionally biased region" description="Polar residues" evidence="1">
    <location>
        <begin position="92"/>
        <end position="108"/>
    </location>
</feature>
<gene>
    <name evidence="2" type="ORF">J2S59_002520</name>
</gene>
<sequence length="108" mass="10882">MSAHPDDPKQGPANHGAARAPGDLDAPTPPGGPQRADQPGGSLPPVEDPMPDPQPEIHPSSTPDGPSTVPTPDAVPEPDPHENPGGADTGAQALQQENAETSLDQPST</sequence>
<name>A0ABT9NQL0_9ACTN</name>
<dbReference type="RefSeq" id="WP_068121955.1">
    <property type="nucleotide sequence ID" value="NZ_CCXJ01000451.1"/>
</dbReference>
<dbReference type="EMBL" id="JAUSQM010000001">
    <property type="protein sequence ID" value="MDP9822711.1"/>
    <property type="molecule type" value="Genomic_DNA"/>
</dbReference>
<evidence type="ECO:0000313" key="2">
    <source>
        <dbReference type="EMBL" id="MDP9822711.1"/>
    </source>
</evidence>
<feature type="region of interest" description="Disordered" evidence="1">
    <location>
        <begin position="1"/>
        <end position="108"/>
    </location>
</feature>
<proteinExistence type="predicted"/>
<protein>
    <submittedName>
        <fullName evidence="2">Uncharacterized protein</fullName>
    </submittedName>
</protein>
<evidence type="ECO:0000256" key="1">
    <source>
        <dbReference type="SAM" id="MobiDB-lite"/>
    </source>
</evidence>
<organism evidence="2 3">
    <name type="scientific">Nocardioides massiliensis</name>
    <dbReference type="NCBI Taxonomy" id="1325935"/>
    <lineage>
        <taxon>Bacteria</taxon>
        <taxon>Bacillati</taxon>
        <taxon>Actinomycetota</taxon>
        <taxon>Actinomycetes</taxon>
        <taxon>Propionibacteriales</taxon>
        <taxon>Nocardioidaceae</taxon>
        <taxon>Nocardioides</taxon>
    </lineage>
</organism>